<feature type="transmembrane region" description="Helical" evidence="1">
    <location>
        <begin position="169"/>
        <end position="190"/>
    </location>
</feature>
<organism evidence="3 4">
    <name type="scientific">Macrostomum lignano</name>
    <dbReference type="NCBI Taxonomy" id="282301"/>
    <lineage>
        <taxon>Eukaryota</taxon>
        <taxon>Metazoa</taxon>
        <taxon>Spiralia</taxon>
        <taxon>Lophotrochozoa</taxon>
        <taxon>Platyhelminthes</taxon>
        <taxon>Rhabditophora</taxon>
        <taxon>Macrostomorpha</taxon>
        <taxon>Macrostomida</taxon>
        <taxon>Macrostomidae</taxon>
        <taxon>Macrostomum</taxon>
    </lineage>
</organism>
<name>A0A267G4E1_9PLAT</name>
<sequence length="444" mass="47576">FRGGMKLPWRPSEAACQLPIGGIRSPSTTRYSVVFLAILAVYNVAAWLLFGSQYPWRALSARANVLFVSELGELLAIWLLWRWVHPGRDIWERIVGILMTPVYLGTVLALPAGLLLSGGAQVNPLVLACYICGGQCLQFAFYALLAHCLSMCYRFLIGTRLGLMLNKGFFCAALPLAVSVAMTTAGLSGVSSSALSAGRGIPVRRIDIELPRLPSSMRGLQVALVSDLHIGPTVGEPDVAGLVTQLNALKPDVVALVGDLADTPGTQFLSAAAPLANVQARLAKVYVTGNHEYLTMRPQAWIRAVAAAGFQPLANQARRIGGLCLAGVNDQFADVATDSAELHYNLSAALSACRPSDAVVLLAHQPSVAKDAISSGANVDLILSGHTHAGQFFPLTILAKLVFPFNYGYYRVGRYQIFVTSGAMYYGPPLRTLTQQEIALVRLV</sequence>
<dbReference type="STRING" id="282301.A0A267G4E1"/>
<dbReference type="CDD" id="cd07385">
    <property type="entry name" value="MPP_YkuE_C"/>
    <property type="match status" value="1"/>
</dbReference>
<dbReference type="SUPFAM" id="SSF56300">
    <property type="entry name" value="Metallo-dependent phosphatases"/>
    <property type="match status" value="1"/>
</dbReference>
<comment type="caution">
    <text evidence="3">The sequence shown here is derived from an EMBL/GenBank/DDBJ whole genome shotgun (WGS) entry which is preliminary data.</text>
</comment>
<dbReference type="Pfam" id="PF00149">
    <property type="entry name" value="Metallophos"/>
    <property type="match status" value="1"/>
</dbReference>
<feature type="transmembrane region" description="Helical" evidence="1">
    <location>
        <begin position="31"/>
        <end position="50"/>
    </location>
</feature>
<keyword evidence="1" id="KW-0812">Transmembrane</keyword>
<accession>A0A267G4E1</accession>
<reference evidence="3 4" key="1">
    <citation type="submission" date="2017-06" db="EMBL/GenBank/DDBJ databases">
        <title>A platform for efficient transgenesis in Macrostomum lignano, a flatworm model organism for stem cell research.</title>
        <authorList>
            <person name="Berezikov E."/>
        </authorList>
    </citation>
    <scope>NUCLEOTIDE SEQUENCE [LARGE SCALE GENOMIC DNA]</scope>
    <source>
        <strain evidence="3">DV1</strain>
        <tissue evidence="3">Whole organism</tissue>
    </source>
</reference>
<protein>
    <recommendedName>
        <fullName evidence="2">Calcineurin-like phosphoesterase domain-containing protein</fullName>
    </recommendedName>
</protein>
<dbReference type="GO" id="GO:0016787">
    <property type="term" value="F:hydrolase activity"/>
    <property type="evidence" value="ECO:0007669"/>
    <property type="project" value="InterPro"/>
</dbReference>
<dbReference type="OrthoDB" id="783096at2759"/>
<keyword evidence="1" id="KW-1133">Transmembrane helix</keyword>
<proteinExistence type="predicted"/>
<evidence type="ECO:0000313" key="4">
    <source>
        <dbReference type="Proteomes" id="UP000215902"/>
    </source>
</evidence>
<keyword evidence="1" id="KW-0472">Membrane</keyword>
<dbReference type="PANTHER" id="PTHR31302">
    <property type="entry name" value="TRANSMEMBRANE PROTEIN WITH METALLOPHOSPHOESTERASE DOMAIN-RELATED"/>
    <property type="match status" value="1"/>
</dbReference>
<feature type="transmembrane region" description="Helical" evidence="1">
    <location>
        <begin position="62"/>
        <end position="81"/>
    </location>
</feature>
<dbReference type="InterPro" id="IPR029052">
    <property type="entry name" value="Metallo-depent_PP-like"/>
</dbReference>
<dbReference type="Proteomes" id="UP000215902">
    <property type="component" value="Unassembled WGS sequence"/>
</dbReference>
<evidence type="ECO:0000259" key="2">
    <source>
        <dbReference type="Pfam" id="PF00149"/>
    </source>
</evidence>
<feature type="domain" description="Calcineurin-like phosphoesterase" evidence="2">
    <location>
        <begin position="221"/>
        <end position="389"/>
    </location>
</feature>
<dbReference type="EMBL" id="NIVC01000561">
    <property type="protein sequence ID" value="PAA80883.1"/>
    <property type="molecule type" value="Genomic_DNA"/>
</dbReference>
<keyword evidence="4" id="KW-1185">Reference proteome</keyword>
<dbReference type="InterPro" id="IPR004843">
    <property type="entry name" value="Calcineurin-like_PHP"/>
</dbReference>
<evidence type="ECO:0000256" key="1">
    <source>
        <dbReference type="SAM" id="Phobius"/>
    </source>
</evidence>
<dbReference type="PANTHER" id="PTHR31302:SF0">
    <property type="entry name" value="TRANSMEMBRANE PROTEIN WITH METALLOPHOSPHOESTERASE DOMAIN"/>
    <property type="match status" value="1"/>
</dbReference>
<dbReference type="Gene3D" id="3.60.21.10">
    <property type="match status" value="1"/>
</dbReference>
<feature type="non-terminal residue" evidence="3">
    <location>
        <position position="1"/>
    </location>
</feature>
<dbReference type="InterPro" id="IPR051158">
    <property type="entry name" value="Metallophosphoesterase_sf"/>
</dbReference>
<dbReference type="AlphaFoldDB" id="A0A267G4E1"/>
<evidence type="ECO:0000313" key="3">
    <source>
        <dbReference type="EMBL" id="PAA80883.1"/>
    </source>
</evidence>
<feature type="transmembrane region" description="Helical" evidence="1">
    <location>
        <begin position="93"/>
        <end position="119"/>
    </location>
</feature>
<gene>
    <name evidence="3" type="ORF">BOX15_Mlig007339g2</name>
</gene>